<protein>
    <submittedName>
        <fullName evidence="1">Uncharacterized protein</fullName>
    </submittedName>
</protein>
<reference evidence="1" key="1">
    <citation type="submission" date="2023-04" db="EMBL/GenBank/DDBJ databases">
        <title>Draft Genome sequencing of Naganishia species isolated from polar environments using Oxford Nanopore Technology.</title>
        <authorList>
            <person name="Leo P."/>
            <person name="Venkateswaran K."/>
        </authorList>
    </citation>
    <scope>NUCLEOTIDE SEQUENCE</scope>
    <source>
        <strain evidence="1">DBVPG 5303</strain>
    </source>
</reference>
<keyword evidence="2" id="KW-1185">Reference proteome</keyword>
<proteinExistence type="predicted"/>
<evidence type="ECO:0000313" key="1">
    <source>
        <dbReference type="EMBL" id="KAJ9123499.1"/>
    </source>
</evidence>
<comment type="caution">
    <text evidence="1">The sequence shown here is derived from an EMBL/GenBank/DDBJ whole genome shotgun (WGS) entry which is preliminary data.</text>
</comment>
<organism evidence="1 2">
    <name type="scientific">Naganishia onofrii</name>
    <dbReference type="NCBI Taxonomy" id="1851511"/>
    <lineage>
        <taxon>Eukaryota</taxon>
        <taxon>Fungi</taxon>
        <taxon>Dikarya</taxon>
        <taxon>Basidiomycota</taxon>
        <taxon>Agaricomycotina</taxon>
        <taxon>Tremellomycetes</taxon>
        <taxon>Filobasidiales</taxon>
        <taxon>Filobasidiaceae</taxon>
        <taxon>Naganishia</taxon>
    </lineage>
</organism>
<accession>A0ACC2XJ96</accession>
<evidence type="ECO:0000313" key="2">
    <source>
        <dbReference type="Proteomes" id="UP001234202"/>
    </source>
</evidence>
<dbReference type="Proteomes" id="UP001234202">
    <property type="component" value="Unassembled WGS sequence"/>
</dbReference>
<dbReference type="EMBL" id="JASBWV010000012">
    <property type="protein sequence ID" value="KAJ9123499.1"/>
    <property type="molecule type" value="Genomic_DNA"/>
</dbReference>
<sequence>MMFLTTTAVTAVLAATAAQGANLGYVRSGHPSLYKTRLDPIISPGQVSGHVHSFGGAGTIYKDLTYDVLRSSNCTTSDIADDKKLYHKKPSGEVTMTDPTSGLTVYWFGRLPSNVDHLSDLPAGFRMTAGNPFRKTGGDALDQYITHLCPYVSGYADSPAFPDFSKYPQCDTLRMQVYFPSCWDCKSVDSADHQSHVAYPVNGQCPSTHPCGIPTLFMESYNSFSNTGFPGSGGQIMLANGDTTGYGFHGDFVNGWSTASGSTKSLLVRGLEECAGALNSAAGVASACTLWPKSDGHCTAIGDIVNEASPDIGQGHYIPKLPGNNPAVAGYVETATIRSVALSSKYITEVRNQCNVLTGFIASVPSGWKKLGCYADPSGSNALKDSYTRGLTSLTVESCLASCAAKGFKYAGIEWAQECACGNSITSGSTLVGDGQCPMSCAGLTFGATGAGYCGGSNKMTIYQATGSVAATVGNAVNAVLSTSSSSASRAASSAVSSASRSAVATQTASSTAAPATTTLATNDDLYVLVCTRVLKSTLKK</sequence>
<gene>
    <name evidence="1" type="ORF">QFC24_003713</name>
</gene>
<name>A0ACC2XJ96_9TREE</name>